<keyword evidence="1 6" id="KW-0479">Metal-binding</keyword>
<comment type="function">
    <text evidence="6">Catalyzes the conversion of L-arabinose to L-ribulose.</text>
</comment>
<dbReference type="InterPro" id="IPR038583">
    <property type="entry name" value="AraA_N_sf"/>
</dbReference>
<name>A0ABQ2FMZ8_9DEIO</name>
<dbReference type="InterPro" id="IPR009015">
    <property type="entry name" value="Fucose_isomerase_N/cen_sf"/>
</dbReference>
<dbReference type="Proteomes" id="UP000604341">
    <property type="component" value="Unassembled WGS sequence"/>
</dbReference>
<dbReference type="InterPro" id="IPR055389">
    <property type="entry name" value="AraA_N"/>
</dbReference>
<evidence type="ECO:0000313" key="11">
    <source>
        <dbReference type="Proteomes" id="UP000604341"/>
    </source>
</evidence>
<comment type="caution">
    <text evidence="10">The sequence shown here is derived from an EMBL/GenBank/DDBJ whole genome shotgun (WGS) entry which is preliminary data.</text>
</comment>
<proteinExistence type="inferred from homology"/>
<dbReference type="Pfam" id="PF02610">
    <property type="entry name" value="AraA_N"/>
    <property type="match status" value="1"/>
</dbReference>
<dbReference type="NCBIfam" id="NF002795">
    <property type="entry name" value="PRK02929.1"/>
    <property type="match status" value="1"/>
</dbReference>
<feature type="domain" description="L-arabinose isomerase central" evidence="9">
    <location>
        <begin position="177"/>
        <end position="324"/>
    </location>
</feature>
<keyword evidence="4 6" id="KW-0413">Isomerase</keyword>
<feature type="binding site" evidence="6">
    <location>
        <position position="350"/>
    </location>
    <ligand>
        <name>Mn(2+)</name>
        <dbReference type="ChEBI" id="CHEBI:29035"/>
    </ligand>
</feature>
<dbReference type="InterPro" id="IPR024664">
    <property type="entry name" value="Ara_Isoase_C"/>
</dbReference>
<evidence type="ECO:0000256" key="4">
    <source>
        <dbReference type="ARBA" id="ARBA00023235"/>
    </source>
</evidence>
<evidence type="ECO:0000259" key="9">
    <source>
        <dbReference type="Pfam" id="PF24856"/>
    </source>
</evidence>
<dbReference type="PANTHER" id="PTHR38464">
    <property type="entry name" value="L-ARABINOSE ISOMERASE"/>
    <property type="match status" value="1"/>
</dbReference>
<comment type="similarity">
    <text evidence="6">Belongs to the arabinose isomerase family.</text>
</comment>
<dbReference type="InterPro" id="IPR055390">
    <property type="entry name" value="AraA_central"/>
</dbReference>
<keyword evidence="3 6" id="KW-0464">Manganese</keyword>
<feature type="binding site" evidence="6">
    <location>
        <position position="306"/>
    </location>
    <ligand>
        <name>Mn(2+)</name>
        <dbReference type="ChEBI" id="CHEBI:29035"/>
    </ligand>
</feature>
<dbReference type="EC" id="5.3.1.4" evidence="6"/>
<dbReference type="GO" id="GO:0016853">
    <property type="term" value="F:isomerase activity"/>
    <property type="evidence" value="ECO:0007669"/>
    <property type="project" value="UniProtKB-KW"/>
</dbReference>
<dbReference type="PIRSF" id="PIRSF001478">
    <property type="entry name" value="L-ara_isomerase"/>
    <property type="match status" value="1"/>
</dbReference>
<comment type="cofactor">
    <cofactor evidence="6">
        <name>Mn(2+)</name>
        <dbReference type="ChEBI" id="CHEBI:29035"/>
    </cofactor>
    <text evidence="6">Binds 1 Mn(2+) ion per subunit.</text>
</comment>
<feature type="domain" description="L-arabinose isomerase N-terminal" evidence="7">
    <location>
        <begin position="8"/>
        <end position="173"/>
    </location>
</feature>
<evidence type="ECO:0000313" key="10">
    <source>
        <dbReference type="EMBL" id="GGL08401.1"/>
    </source>
</evidence>
<dbReference type="InterPro" id="IPR003762">
    <property type="entry name" value="Lara_isomerase"/>
</dbReference>
<sequence>MQHLTHPHLWFVCGSQHLYGPDTLAQVDHNARQVAQVLDASSDLPLPVAFKGVMTTPDEIRSLCLEADRDPACAGLILWMHTFSPAKMWIGGLSHLRKPFCHLHTQFNRDLPWNDIDMGFMNLNQAAHGDREAGFLHTRMRLERKVVVGHWQDPEVQARLGVWARAAWAWHDLQGAKFARFGDNMRFVAVTEGDKVSAELRFGFEVNTYAVGDLVQRVNAVRDQDLSDLLATYQDEYDVPADLRPDGARAGSLREAARIELGLRAFLSEGGFKGFTDTFEDLHGLRQLPGLATQRLMADGYGFGGEGDWKTAALVRAMKVMAHGLPGGTSFMEDYTYHLAPGQHQVLGSHMLEICPSIAAHRPRIEVHPLGIGGKEDPARLVFDAHTGRAINVSLVDLGSRFRLIVNEVEAVEHPELPRLPVARTVWECQPDFKTACAAWIYAGGAHHTGYSYAVTAEHIEDFAAIACVECAVIDGRTTLRDFRQDLRFNDLYYVLGQGLRA</sequence>
<dbReference type="CDD" id="cd03557">
    <property type="entry name" value="L-arabinose_isomerase"/>
    <property type="match status" value="1"/>
</dbReference>
<evidence type="ECO:0000256" key="6">
    <source>
        <dbReference type="HAMAP-Rule" id="MF_00519"/>
    </source>
</evidence>
<dbReference type="InterPro" id="IPR004216">
    <property type="entry name" value="Fuc/Ara_isomerase_C"/>
</dbReference>
<reference evidence="11" key="1">
    <citation type="journal article" date="2019" name="Int. J. Syst. Evol. Microbiol.">
        <title>The Global Catalogue of Microorganisms (GCM) 10K type strain sequencing project: providing services to taxonomists for standard genome sequencing and annotation.</title>
        <authorList>
            <consortium name="The Broad Institute Genomics Platform"/>
            <consortium name="The Broad Institute Genome Sequencing Center for Infectious Disease"/>
            <person name="Wu L."/>
            <person name="Ma J."/>
        </authorList>
    </citation>
    <scope>NUCLEOTIDE SEQUENCE [LARGE SCALE GENOMIC DNA]</scope>
    <source>
        <strain evidence="11">JCM 19173</strain>
    </source>
</reference>
<dbReference type="EMBL" id="BMPE01000009">
    <property type="protein sequence ID" value="GGL08401.1"/>
    <property type="molecule type" value="Genomic_DNA"/>
</dbReference>
<dbReference type="SUPFAM" id="SSF53743">
    <property type="entry name" value="FucI/AraA N-terminal and middle domains"/>
    <property type="match status" value="1"/>
</dbReference>
<keyword evidence="5 6" id="KW-0119">Carbohydrate metabolism</keyword>
<evidence type="ECO:0000259" key="8">
    <source>
        <dbReference type="Pfam" id="PF11762"/>
    </source>
</evidence>
<dbReference type="Pfam" id="PF24856">
    <property type="entry name" value="AraA_central"/>
    <property type="match status" value="1"/>
</dbReference>
<dbReference type="PANTHER" id="PTHR38464:SF1">
    <property type="entry name" value="L-ARABINOSE ISOMERASE"/>
    <property type="match status" value="1"/>
</dbReference>
<evidence type="ECO:0000256" key="2">
    <source>
        <dbReference type="ARBA" id="ARBA00022935"/>
    </source>
</evidence>
<keyword evidence="11" id="KW-1185">Reference proteome</keyword>
<feature type="binding site" evidence="6">
    <location>
        <position position="448"/>
    </location>
    <ligand>
        <name>Mn(2+)</name>
        <dbReference type="ChEBI" id="CHEBI:29035"/>
    </ligand>
</feature>
<dbReference type="RefSeq" id="WP_189069706.1">
    <property type="nucleotide sequence ID" value="NZ_BMPE01000009.1"/>
</dbReference>
<organism evidence="10 11">
    <name type="scientific">Deinococcus radiotolerans</name>
    <dbReference type="NCBI Taxonomy" id="1309407"/>
    <lineage>
        <taxon>Bacteria</taxon>
        <taxon>Thermotogati</taxon>
        <taxon>Deinococcota</taxon>
        <taxon>Deinococci</taxon>
        <taxon>Deinococcales</taxon>
        <taxon>Deinococcaceae</taxon>
        <taxon>Deinococcus</taxon>
    </lineage>
</organism>
<dbReference type="HAMAP" id="MF_00519">
    <property type="entry name" value="Arabinose_Isome"/>
    <property type="match status" value="1"/>
</dbReference>
<dbReference type="Pfam" id="PF11762">
    <property type="entry name" value="Arabinose_Iso_C"/>
    <property type="match status" value="1"/>
</dbReference>
<dbReference type="Gene3D" id="3.40.50.10940">
    <property type="match status" value="1"/>
</dbReference>
<evidence type="ECO:0000256" key="3">
    <source>
        <dbReference type="ARBA" id="ARBA00023211"/>
    </source>
</evidence>
<feature type="domain" description="L-arabinose isomerase C-terminal" evidence="8">
    <location>
        <begin position="328"/>
        <end position="470"/>
    </location>
</feature>
<accession>A0ABQ2FMZ8</accession>
<feature type="binding site" evidence="6">
    <location>
        <position position="333"/>
    </location>
    <ligand>
        <name>Mn(2+)</name>
        <dbReference type="ChEBI" id="CHEBI:29035"/>
    </ligand>
</feature>
<evidence type="ECO:0000256" key="1">
    <source>
        <dbReference type="ARBA" id="ARBA00022723"/>
    </source>
</evidence>
<evidence type="ECO:0000259" key="7">
    <source>
        <dbReference type="Pfam" id="PF02610"/>
    </source>
</evidence>
<dbReference type="SUPFAM" id="SSF50443">
    <property type="entry name" value="FucI/AraA C-terminal domain-like"/>
    <property type="match status" value="1"/>
</dbReference>
<gene>
    <name evidence="6 10" type="primary">araA</name>
    <name evidence="10" type="ORF">GCM10010844_28970</name>
</gene>
<evidence type="ECO:0000256" key="5">
    <source>
        <dbReference type="ARBA" id="ARBA00023277"/>
    </source>
</evidence>
<keyword evidence="2 6" id="KW-0054">Arabinose catabolism</keyword>
<comment type="pathway">
    <text evidence="6">Carbohydrate degradation; L-arabinose degradation via L-ribulose; D-xylulose 5-phosphate from L-arabinose (bacterial route): step 1/3.</text>
</comment>
<comment type="catalytic activity">
    <reaction evidence="6">
        <text>beta-L-arabinopyranose = L-ribulose</text>
        <dbReference type="Rhea" id="RHEA:14821"/>
        <dbReference type="ChEBI" id="CHEBI:16880"/>
        <dbReference type="ChEBI" id="CHEBI:40886"/>
        <dbReference type="EC" id="5.3.1.4"/>
    </reaction>
</comment>
<protein>
    <recommendedName>
        <fullName evidence="6">L-arabinose isomerase</fullName>
        <ecNumber evidence="6">5.3.1.4</ecNumber>
    </recommendedName>
</protein>